<dbReference type="FunFam" id="3.20.20.80:FF:000020">
    <property type="entry name" value="Beta-glucosidase 12"/>
    <property type="match status" value="1"/>
</dbReference>
<dbReference type="EMBL" id="GCKF01049066">
    <property type="protein sequence ID" value="JAG93041.1"/>
    <property type="molecule type" value="Transcribed_RNA"/>
</dbReference>
<proteinExistence type="inferred from homology"/>
<evidence type="ECO:0008006" key="7">
    <source>
        <dbReference type="Google" id="ProtNLM"/>
    </source>
</evidence>
<evidence type="ECO:0000256" key="1">
    <source>
        <dbReference type="ARBA" id="ARBA00010838"/>
    </source>
</evidence>
<dbReference type="GO" id="GO:0005975">
    <property type="term" value="P:carbohydrate metabolic process"/>
    <property type="evidence" value="ECO:0007669"/>
    <property type="project" value="InterPro"/>
</dbReference>
<dbReference type="AlphaFoldDB" id="A0A0D6QRY9"/>
<keyword evidence="5" id="KW-0732">Signal</keyword>
<dbReference type="InterPro" id="IPR001360">
    <property type="entry name" value="Glyco_hydro_1"/>
</dbReference>
<evidence type="ECO:0000256" key="4">
    <source>
        <dbReference type="RuleBase" id="RU003690"/>
    </source>
</evidence>
<dbReference type="SUPFAM" id="SSF51445">
    <property type="entry name" value="(Trans)glycosidases"/>
    <property type="match status" value="1"/>
</dbReference>
<dbReference type="Pfam" id="PF00232">
    <property type="entry name" value="Glyco_hydro_1"/>
    <property type="match status" value="1"/>
</dbReference>
<dbReference type="InterPro" id="IPR017853">
    <property type="entry name" value="GH"/>
</dbReference>
<dbReference type="GO" id="GO:0008422">
    <property type="term" value="F:beta-glucosidase activity"/>
    <property type="evidence" value="ECO:0007669"/>
    <property type="project" value="UniProtKB-ARBA"/>
</dbReference>
<dbReference type="PRINTS" id="PR00131">
    <property type="entry name" value="GLHYDRLASE1"/>
</dbReference>
<sequence length="512" mass="57888">MKGTQGLSLSLWFLFLLCLHVHIDHVVGDNSTKLKIARSSFPKGFVFGAGTSAYQVEGAVSEGGRGPSIWDTFAHIPGKIIDNSTGEVAVDQYHRYKEDVQHLKYVGLDSYRFSISWSRIFPKGSPRHGEVNEEGIAYYNNLINELINNGIKPFATLYHWDMPQALEDEYGGFRNARVVEDFTAFANVCFLAFGDRIKSWLTINEPLIHSTFGYDTGFHAPGRCSPPFGECPAGNSSTEPYIVAHNLLLAHSAAVKLYRSTYQAKQKGSIGIALVATWMEPFSKSLADRRAAQRAIEFRMGWFLDPLTKGEYPKIMRALVGARLPVFTRQQAQDLKGSFDFLGYNYYTAEFARDNPIPPDPFNSDFFLDARANVSQEFNGVSLGKPEGLDLFWSYPPGLEKVLRYTKLRYNNPPIYITETGYAGLDNGTTPLRQALNDSNAVIYHRQHLSKVLQLIRDGADIRGYLVWSLLDNFEWTFGNTGRFGLYYVNYNDGLKRYPRLSARWFKSILQN</sequence>
<dbReference type="InterPro" id="IPR033132">
    <property type="entry name" value="GH_1_N_CS"/>
</dbReference>
<organism evidence="6">
    <name type="scientific">Araucaria cunninghamii</name>
    <name type="common">Hoop pine</name>
    <name type="synonym">Moreton Bay pine</name>
    <dbReference type="NCBI Taxonomy" id="56994"/>
    <lineage>
        <taxon>Eukaryota</taxon>
        <taxon>Viridiplantae</taxon>
        <taxon>Streptophyta</taxon>
        <taxon>Embryophyta</taxon>
        <taxon>Tracheophyta</taxon>
        <taxon>Spermatophyta</taxon>
        <taxon>Pinopsida</taxon>
        <taxon>Pinidae</taxon>
        <taxon>Conifers II</taxon>
        <taxon>Araucariales</taxon>
        <taxon>Araucariaceae</taxon>
        <taxon>Araucaria</taxon>
    </lineage>
</organism>
<evidence type="ECO:0000256" key="2">
    <source>
        <dbReference type="ARBA" id="ARBA00022801"/>
    </source>
</evidence>
<feature type="signal peptide" evidence="5">
    <location>
        <begin position="1"/>
        <end position="28"/>
    </location>
</feature>
<name>A0A0D6QRY9_ARACU</name>
<dbReference type="PANTHER" id="PTHR10353">
    <property type="entry name" value="GLYCOSYL HYDROLASE"/>
    <property type="match status" value="1"/>
</dbReference>
<reference evidence="6" key="1">
    <citation type="submission" date="2015-03" db="EMBL/GenBank/DDBJ databases">
        <title>A transcriptome of Araucaria cunninghamii, an australian fine timber species.</title>
        <authorList>
            <person name="Jing Yi C.J.Y."/>
            <person name="Yin San L.Y.S."/>
            <person name="Abdul Karim S.S."/>
            <person name="Wan Azmi N.N."/>
            <person name="Hercus R.R."/>
            <person name="Croft L.L."/>
        </authorList>
    </citation>
    <scope>NUCLEOTIDE SEQUENCE</scope>
    <source>
        <strain evidence="6">MI0301</strain>
        <tissue evidence="6">Leaf</tissue>
    </source>
</reference>
<keyword evidence="2" id="KW-0378">Hydrolase</keyword>
<dbReference type="PROSITE" id="PS00653">
    <property type="entry name" value="GLYCOSYL_HYDROL_F1_2"/>
    <property type="match status" value="1"/>
</dbReference>
<evidence type="ECO:0000256" key="3">
    <source>
        <dbReference type="ARBA" id="ARBA00023295"/>
    </source>
</evidence>
<feature type="chain" id="PRO_5002311423" description="Beta-glucosidase" evidence="5">
    <location>
        <begin position="29"/>
        <end position="512"/>
    </location>
</feature>
<comment type="similarity">
    <text evidence="1 4">Belongs to the glycosyl hydrolase 1 family.</text>
</comment>
<dbReference type="Gene3D" id="3.20.20.80">
    <property type="entry name" value="Glycosidases"/>
    <property type="match status" value="1"/>
</dbReference>
<evidence type="ECO:0000256" key="5">
    <source>
        <dbReference type="SAM" id="SignalP"/>
    </source>
</evidence>
<accession>A0A0D6QRY9</accession>
<dbReference type="PANTHER" id="PTHR10353:SF137">
    <property type="entry name" value="MYROSINASE 3-RELATED"/>
    <property type="match status" value="1"/>
</dbReference>
<evidence type="ECO:0000313" key="6">
    <source>
        <dbReference type="EMBL" id="JAG93041.1"/>
    </source>
</evidence>
<protein>
    <recommendedName>
        <fullName evidence="7">Beta-glucosidase</fullName>
    </recommendedName>
</protein>
<keyword evidence="3" id="KW-0326">Glycosidase</keyword>